<gene>
    <name evidence="4" type="ORF">RCOM_0752040</name>
</gene>
<feature type="region of interest" description="Disordered" evidence="3">
    <location>
        <begin position="57"/>
        <end position="76"/>
    </location>
</feature>
<sequence>MAPSKDTRKASFKQQQQQQEVVSRRKETSMDIDLPCDYTTTSNSWSCKDQEVQEVKEGKATSSTSDCSSSSCSTPKAQRFKIPKLLSCPPAPMKRRVASNWSSKISPITFFASPDIELFFLLAFNNITA</sequence>
<feature type="compositionally biased region" description="Low complexity" evidence="3">
    <location>
        <begin position="61"/>
        <end position="74"/>
    </location>
</feature>
<evidence type="ECO:0000313" key="4">
    <source>
        <dbReference type="EMBL" id="EEF32777.1"/>
    </source>
</evidence>
<dbReference type="InParanoid" id="B9SUG3"/>
<feature type="region of interest" description="Disordered" evidence="3">
    <location>
        <begin position="1"/>
        <end position="28"/>
    </location>
</feature>
<dbReference type="AlphaFoldDB" id="B9SUG3"/>
<evidence type="ECO:0000256" key="1">
    <source>
        <dbReference type="ARBA" id="ARBA00023013"/>
    </source>
</evidence>
<organism evidence="4 5">
    <name type="scientific">Ricinus communis</name>
    <name type="common">Castor bean</name>
    <dbReference type="NCBI Taxonomy" id="3988"/>
    <lineage>
        <taxon>Eukaryota</taxon>
        <taxon>Viridiplantae</taxon>
        <taxon>Streptophyta</taxon>
        <taxon>Embryophyta</taxon>
        <taxon>Tracheophyta</taxon>
        <taxon>Spermatophyta</taxon>
        <taxon>Magnoliopsida</taxon>
        <taxon>eudicotyledons</taxon>
        <taxon>Gunneridae</taxon>
        <taxon>Pentapetalae</taxon>
        <taxon>rosids</taxon>
        <taxon>fabids</taxon>
        <taxon>Malpighiales</taxon>
        <taxon>Euphorbiaceae</taxon>
        <taxon>Acalyphoideae</taxon>
        <taxon>Acalypheae</taxon>
        <taxon>Ricinus</taxon>
    </lineage>
</organism>
<dbReference type="PANTHER" id="PTHR33142:SF28">
    <property type="entry name" value="CYCLIN-DEPENDENT PROTEIN KINASE INHIBITOR SMR13"/>
    <property type="match status" value="1"/>
</dbReference>
<proteinExistence type="predicted"/>
<name>B9SUG3_RICCO</name>
<dbReference type="PANTHER" id="PTHR33142">
    <property type="entry name" value="CYCLIN-DEPENDENT PROTEIN KINASE INHIBITOR SMR13"/>
    <property type="match status" value="1"/>
</dbReference>
<keyword evidence="2" id="KW-0131">Cell cycle</keyword>
<protein>
    <submittedName>
        <fullName evidence="4">Uncharacterized protein</fullName>
    </submittedName>
</protein>
<keyword evidence="5" id="KW-1185">Reference proteome</keyword>
<evidence type="ECO:0000313" key="5">
    <source>
        <dbReference type="Proteomes" id="UP000008311"/>
    </source>
</evidence>
<dbReference type="eggNOG" id="ENOG502S7SX">
    <property type="taxonomic scope" value="Eukaryota"/>
</dbReference>
<reference evidence="5" key="1">
    <citation type="journal article" date="2010" name="Nat. Biotechnol.">
        <title>Draft genome sequence of the oilseed species Ricinus communis.</title>
        <authorList>
            <person name="Chan A.P."/>
            <person name="Crabtree J."/>
            <person name="Zhao Q."/>
            <person name="Lorenzi H."/>
            <person name="Orvis J."/>
            <person name="Puiu D."/>
            <person name="Melake-Berhan A."/>
            <person name="Jones K.M."/>
            <person name="Redman J."/>
            <person name="Chen G."/>
            <person name="Cahoon E.B."/>
            <person name="Gedil M."/>
            <person name="Stanke M."/>
            <person name="Haas B.J."/>
            <person name="Wortman J.R."/>
            <person name="Fraser-Liggett C.M."/>
            <person name="Ravel J."/>
            <person name="Rabinowicz P.D."/>
        </authorList>
    </citation>
    <scope>NUCLEOTIDE SEQUENCE [LARGE SCALE GENOMIC DNA]</scope>
    <source>
        <strain evidence="5">cv. Hale</strain>
    </source>
</reference>
<dbReference type="GO" id="GO:0032875">
    <property type="term" value="P:regulation of DNA endoreduplication"/>
    <property type="evidence" value="ECO:0007669"/>
    <property type="project" value="InterPro"/>
</dbReference>
<dbReference type="InterPro" id="IPR040389">
    <property type="entry name" value="SMR"/>
</dbReference>
<dbReference type="GO" id="GO:0004860">
    <property type="term" value="F:protein kinase inhibitor activity"/>
    <property type="evidence" value="ECO:0007669"/>
    <property type="project" value="UniProtKB-KW"/>
</dbReference>
<evidence type="ECO:0000256" key="2">
    <source>
        <dbReference type="ARBA" id="ARBA00023306"/>
    </source>
</evidence>
<evidence type="ECO:0000256" key="3">
    <source>
        <dbReference type="SAM" id="MobiDB-lite"/>
    </source>
</evidence>
<dbReference type="EMBL" id="EQ974146">
    <property type="protein sequence ID" value="EEF32777.1"/>
    <property type="molecule type" value="Genomic_DNA"/>
</dbReference>
<keyword evidence="1" id="KW-0649">Protein kinase inhibitor</keyword>
<dbReference type="GO" id="GO:0005634">
    <property type="term" value="C:nucleus"/>
    <property type="evidence" value="ECO:0000318"/>
    <property type="project" value="GO_Central"/>
</dbReference>
<accession>B9SUG3</accession>
<dbReference type="Proteomes" id="UP000008311">
    <property type="component" value="Unassembled WGS sequence"/>
</dbReference>